<dbReference type="RefSeq" id="WP_073045325.1">
    <property type="nucleotide sequence ID" value="NZ_FQUO01000013.1"/>
</dbReference>
<evidence type="ECO:0000256" key="5">
    <source>
        <dbReference type="ARBA" id="ARBA00022989"/>
    </source>
</evidence>
<gene>
    <name evidence="9" type="ORF">SAMN05444008_11378</name>
</gene>
<keyword evidence="5 8" id="KW-1133">Transmembrane helix</keyword>
<dbReference type="AlphaFoldDB" id="A0A1M5F7Z9"/>
<proteinExistence type="inferred from homology"/>
<dbReference type="GO" id="GO:0022857">
    <property type="term" value="F:transmembrane transporter activity"/>
    <property type="evidence" value="ECO:0007669"/>
    <property type="project" value="InterPro"/>
</dbReference>
<evidence type="ECO:0000256" key="2">
    <source>
        <dbReference type="ARBA" id="ARBA00005811"/>
    </source>
</evidence>
<dbReference type="Pfam" id="PF02472">
    <property type="entry name" value="ExbD"/>
    <property type="match status" value="1"/>
</dbReference>
<keyword evidence="6 8" id="KW-0472">Membrane</keyword>
<dbReference type="OrthoDB" id="952702at2"/>
<evidence type="ECO:0000256" key="3">
    <source>
        <dbReference type="ARBA" id="ARBA00022475"/>
    </source>
</evidence>
<comment type="subcellular location">
    <subcellularLocation>
        <location evidence="1">Cell membrane</location>
        <topology evidence="1">Single-pass membrane protein</topology>
    </subcellularLocation>
    <subcellularLocation>
        <location evidence="7">Cell membrane</location>
        <topology evidence="7">Single-pass type II membrane protein</topology>
    </subcellularLocation>
</comment>
<dbReference type="InterPro" id="IPR003400">
    <property type="entry name" value="ExbD"/>
</dbReference>
<name>A0A1M5F7Z9_9BACT</name>
<comment type="similarity">
    <text evidence="2 7">Belongs to the ExbD/TolR family.</text>
</comment>
<evidence type="ECO:0000256" key="8">
    <source>
        <dbReference type="SAM" id="Phobius"/>
    </source>
</evidence>
<keyword evidence="10" id="KW-1185">Reference proteome</keyword>
<organism evidence="9 10">
    <name type="scientific">Cnuella takakiae</name>
    <dbReference type="NCBI Taxonomy" id="1302690"/>
    <lineage>
        <taxon>Bacteria</taxon>
        <taxon>Pseudomonadati</taxon>
        <taxon>Bacteroidota</taxon>
        <taxon>Chitinophagia</taxon>
        <taxon>Chitinophagales</taxon>
        <taxon>Chitinophagaceae</taxon>
        <taxon>Cnuella</taxon>
    </lineage>
</organism>
<feature type="transmembrane region" description="Helical" evidence="8">
    <location>
        <begin position="30"/>
        <end position="53"/>
    </location>
</feature>
<evidence type="ECO:0000256" key="6">
    <source>
        <dbReference type="ARBA" id="ARBA00023136"/>
    </source>
</evidence>
<evidence type="ECO:0000313" key="10">
    <source>
        <dbReference type="Proteomes" id="UP000184368"/>
    </source>
</evidence>
<sequence>MASIQQAPVQSKSRNYQRTLKVDMTPMVDLGFLLVTFFVFTSTMSTSATTALVMPKDGPPTNTAAATTLTLLAGGHNQVYGYGGIWEDAVHANAVQPSSYSIAAGAGALIRQQQKALEQNGHKKEELVLLIKPSEQSSYKNLVDLLDEVMINGVTRYAIVAPDPAETAFMDAH</sequence>
<dbReference type="GO" id="GO:0015031">
    <property type="term" value="P:protein transport"/>
    <property type="evidence" value="ECO:0007669"/>
    <property type="project" value="UniProtKB-KW"/>
</dbReference>
<evidence type="ECO:0000256" key="1">
    <source>
        <dbReference type="ARBA" id="ARBA00004162"/>
    </source>
</evidence>
<dbReference type="PANTHER" id="PTHR30558">
    <property type="entry name" value="EXBD MEMBRANE COMPONENT OF PMF-DRIVEN MACROMOLECULE IMPORT SYSTEM"/>
    <property type="match status" value="1"/>
</dbReference>
<dbReference type="EMBL" id="FQUO01000013">
    <property type="protein sequence ID" value="SHF87606.1"/>
    <property type="molecule type" value="Genomic_DNA"/>
</dbReference>
<evidence type="ECO:0000256" key="4">
    <source>
        <dbReference type="ARBA" id="ARBA00022692"/>
    </source>
</evidence>
<dbReference type="STRING" id="1302690.BUE76_03145"/>
<keyword evidence="4 7" id="KW-0812">Transmembrane</keyword>
<evidence type="ECO:0000313" key="9">
    <source>
        <dbReference type="EMBL" id="SHF87606.1"/>
    </source>
</evidence>
<keyword evidence="7" id="KW-0813">Transport</keyword>
<reference evidence="9 10" key="1">
    <citation type="submission" date="2016-11" db="EMBL/GenBank/DDBJ databases">
        <authorList>
            <person name="Jaros S."/>
            <person name="Januszkiewicz K."/>
            <person name="Wedrychowicz H."/>
        </authorList>
    </citation>
    <scope>NUCLEOTIDE SEQUENCE [LARGE SCALE GENOMIC DNA]</scope>
    <source>
        <strain evidence="9 10">DSM 26897</strain>
    </source>
</reference>
<protein>
    <submittedName>
        <fullName evidence="9">Biopolymer transport protein ExbD/TolR</fullName>
    </submittedName>
</protein>
<keyword evidence="3" id="KW-1003">Cell membrane</keyword>
<dbReference type="PANTHER" id="PTHR30558:SF3">
    <property type="entry name" value="BIOPOLYMER TRANSPORT PROTEIN EXBD-RELATED"/>
    <property type="match status" value="1"/>
</dbReference>
<keyword evidence="7" id="KW-0653">Protein transport</keyword>
<dbReference type="Proteomes" id="UP000184368">
    <property type="component" value="Unassembled WGS sequence"/>
</dbReference>
<dbReference type="GO" id="GO:0005886">
    <property type="term" value="C:plasma membrane"/>
    <property type="evidence" value="ECO:0007669"/>
    <property type="project" value="UniProtKB-SubCell"/>
</dbReference>
<accession>A0A1M5F7Z9</accession>
<evidence type="ECO:0000256" key="7">
    <source>
        <dbReference type="RuleBase" id="RU003879"/>
    </source>
</evidence>